<keyword evidence="11" id="KW-1185">Reference proteome</keyword>
<dbReference type="InterPro" id="IPR029044">
    <property type="entry name" value="Nucleotide-diphossugar_trans"/>
</dbReference>
<gene>
    <name evidence="10" type="ORF">CKA38_05850</name>
</gene>
<protein>
    <submittedName>
        <fullName evidence="10">Glycosyltransferase</fullName>
    </submittedName>
</protein>
<evidence type="ECO:0000313" key="10">
    <source>
        <dbReference type="EMBL" id="AWI08838.1"/>
    </source>
</evidence>
<keyword evidence="2" id="KW-0328">Glycosyltransferase</keyword>
<dbReference type="EMBL" id="CP023004">
    <property type="protein sequence ID" value="AWI08838.1"/>
    <property type="molecule type" value="Genomic_DNA"/>
</dbReference>
<keyword evidence="1" id="KW-1003">Cell membrane</keyword>
<dbReference type="Proteomes" id="UP000244896">
    <property type="component" value="Chromosome"/>
</dbReference>
<evidence type="ECO:0000256" key="1">
    <source>
        <dbReference type="ARBA" id="ARBA00022475"/>
    </source>
</evidence>
<evidence type="ECO:0000313" key="11">
    <source>
        <dbReference type="Proteomes" id="UP000244896"/>
    </source>
</evidence>
<reference evidence="10 11" key="1">
    <citation type="journal article" date="2018" name="Syst. Appl. Microbiol.">
        <title>Ereboglobus luteus gen. nov. sp. nov. from cockroach guts, and new insights into the oxygen relationship of the genera Opitutus and Didymococcus (Verrucomicrobia: Opitutaceae).</title>
        <authorList>
            <person name="Tegtmeier D."/>
            <person name="Belitz A."/>
            <person name="Radek R."/>
            <person name="Heimerl T."/>
            <person name="Brune A."/>
        </authorList>
    </citation>
    <scope>NUCLEOTIDE SEQUENCE [LARGE SCALE GENOMIC DNA]</scope>
    <source>
        <strain evidence="10 11">Ho45</strain>
    </source>
</reference>
<sequence length="337" mass="37249">MSTNSSASLTQTPFAPPSLDVSIVIPVYNEQGNLPLLFQRLYPVLDALGRSYEVVFTNDGSVDASIELLTEQFNARPDVTRVIDFNGNYGQHMAIMAAFERVRGNVVVTLDADLQNPPEEIPKLLEKTDAGYDCVGGVRQNRQDSIFRRYASMFVNFVRRSSTSIEMTDQGCMLRAYSRAVVEGIVRSGAINTFLPALAYTLAKNPTEVPVAHEERHAGVSNYSLGKLIRLNFDLITAFTTVPLQLFTMLAMACSAGSLLLVCVLAFRRIFLGAEAEGLFTLFGILFFLVSVCMVGIGIIGEYVGRTYQVVRGRTRYQVNRVLENNLTHEGGNSKFQ</sequence>
<feature type="transmembrane region" description="Helical" evidence="8">
    <location>
        <begin position="279"/>
        <end position="300"/>
    </location>
</feature>
<evidence type="ECO:0000259" key="9">
    <source>
        <dbReference type="Pfam" id="PF00535"/>
    </source>
</evidence>
<dbReference type="Pfam" id="PF00535">
    <property type="entry name" value="Glycos_transf_2"/>
    <property type="match status" value="1"/>
</dbReference>
<feature type="transmembrane region" description="Helical" evidence="8">
    <location>
        <begin position="246"/>
        <end position="267"/>
    </location>
</feature>
<dbReference type="PANTHER" id="PTHR48090">
    <property type="entry name" value="UNDECAPRENYL-PHOSPHATE 4-DEOXY-4-FORMAMIDO-L-ARABINOSE TRANSFERASE-RELATED"/>
    <property type="match status" value="1"/>
</dbReference>
<keyword evidence="5" id="KW-0448">Lipopolysaccharide biosynthesis</keyword>
<evidence type="ECO:0000256" key="3">
    <source>
        <dbReference type="ARBA" id="ARBA00022679"/>
    </source>
</evidence>
<dbReference type="KEGG" id="elut:CKA38_05850"/>
<dbReference type="CDD" id="cd04187">
    <property type="entry name" value="DPM1_like_bac"/>
    <property type="match status" value="1"/>
</dbReference>
<keyword evidence="7 8" id="KW-0472">Membrane</keyword>
<feature type="domain" description="Glycosyltransferase 2-like" evidence="9">
    <location>
        <begin position="22"/>
        <end position="183"/>
    </location>
</feature>
<dbReference type="InterPro" id="IPR001173">
    <property type="entry name" value="Glyco_trans_2-like"/>
</dbReference>
<evidence type="ECO:0000256" key="6">
    <source>
        <dbReference type="ARBA" id="ARBA00022989"/>
    </source>
</evidence>
<evidence type="ECO:0000256" key="2">
    <source>
        <dbReference type="ARBA" id="ARBA00022676"/>
    </source>
</evidence>
<name>A0A2U8E1T2_9BACT</name>
<proteinExistence type="predicted"/>
<evidence type="ECO:0000256" key="7">
    <source>
        <dbReference type="ARBA" id="ARBA00023136"/>
    </source>
</evidence>
<dbReference type="GO" id="GO:0099621">
    <property type="term" value="F:undecaprenyl-phosphate 4-deoxy-4-formamido-L-arabinose transferase activity"/>
    <property type="evidence" value="ECO:0007669"/>
    <property type="project" value="TreeGrafter"/>
</dbReference>
<dbReference type="SUPFAM" id="SSF53448">
    <property type="entry name" value="Nucleotide-diphospho-sugar transferases"/>
    <property type="match status" value="1"/>
</dbReference>
<dbReference type="InterPro" id="IPR050256">
    <property type="entry name" value="Glycosyltransferase_2"/>
</dbReference>
<dbReference type="PANTHER" id="PTHR48090:SF3">
    <property type="entry name" value="UNDECAPRENYL-PHOSPHATE 4-DEOXY-4-FORMAMIDO-L-ARABINOSE TRANSFERASE"/>
    <property type="match status" value="1"/>
</dbReference>
<keyword evidence="3 10" id="KW-0808">Transferase</keyword>
<evidence type="ECO:0000256" key="5">
    <source>
        <dbReference type="ARBA" id="ARBA00022985"/>
    </source>
</evidence>
<accession>A0A2U8E1T2</accession>
<dbReference type="Gene3D" id="3.90.550.10">
    <property type="entry name" value="Spore Coat Polysaccharide Biosynthesis Protein SpsA, Chain A"/>
    <property type="match status" value="1"/>
</dbReference>
<keyword evidence="6 8" id="KW-1133">Transmembrane helix</keyword>
<dbReference type="GO" id="GO:0009103">
    <property type="term" value="P:lipopolysaccharide biosynthetic process"/>
    <property type="evidence" value="ECO:0007669"/>
    <property type="project" value="UniProtKB-KW"/>
</dbReference>
<dbReference type="RefSeq" id="WP_108824648.1">
    <property type="nucleotide sequence ID" value="NZ_CP023004.1"/>
</dbReference>
<evidence type="ECO:0000256" key="8">
    <source>
        <dbReference type="SAM" id="Phobius"/>
    </source>
</evidence>
<dbReference type="GO" id="GO:0005886">
    <property type="term" value="C:plasma membrane"/>
    <property type="evidence" value="ECO:0007669"/>
    <property type="project" value="TreeGrafter"/>
</dbReference>
<keyword evidence="4 8" id="KW-0812">Transmembrane</keyword>
<dbReference type="AlphaFoldDB" id="A0A2U8E1T2"/>
<dbReference type="OrthoDB" id="9807778at2"/>
<organism evidence="10 11">
    <name type="scientific">Ereboglobus luteus</name>
    <dbReference type="NCBI Taxonomy" id="1796921"/>
    <lineage>
        <taxon>Bacteria</taxon>
        <taxon>Pseudomonadati</taxon>
        <taxon>Verrucomicrobiota</taxon>
        <taxon>Opitutia</taxon>
        <taxon>Opitutales</taxon>
        <taxon>Opitutaceae</taxon>
        <taxon>Ereboglobus</taxon>
    </lineage>
</organism>
<evidence type="ECO:0000256" key="4">
    <source>
        <dbReference type="ARBA" id="ARBA00022692"/>
    </source>
</evidence>